<dbReference type="EMBL" id="JH001352">
    <property type="protein sequence ID" value="EGW10446.1"/>
    <property type="molecule type" value="Genomic_DNA"/>
</dbReference>
<reference evidence="2" key="1">
    <citation type="journal article" date="2011" name="Nat. Biotechnol.">
        <title>The genomic sequence of the Chinese hamster ovary (CHO)-K1 cell line.</title>
        <authorList>
            <person name="Xu X."/>
            <person name="Nagarajan H."/>
            <person name="Lewis N.E."/>
            <person name="Pan S."/>
            <person name="Cai Z."/>
            <person name="Liu X."/>
            <person name="Chen W."/>
            <person name="Xie M."/>
            <person name="Wang W."/>
            <person name="Hammond S."/>
            <person name="Andersen M.R."/>
            <person name="Neff N."/>
            <person name="Passarelli B."/>
            <person name="Koh W."/>
            <person name="Fan H.C."/>
            <person name="Wang J."/>
            <person name="Gui Y."/>
            <person name="Lee K.H."/>
            <person name="Betenbaugh M.J."/>
            <person name="Quake S.R."/>
            <person name="Famili I."/>
            <person name="Palsson B.O."/>
            <person name="Wang J."/>
        </authorList>
    </citation>
    <scope>NUCLEOTIDE SEQUENCE [LARGE SCALE GENOMIC DNA]</scope>
    <source>
        <strain evidence="2">CHO K1 cell line</strain>
    </source>
</reference>
<evidence type="ECO:0000313" key="2">
    <source>
        <dbReference type="Proteomes" id="UP000001075"/>
    </source>
</evidence>
<dbReference type="AlphaFoldDB" id="G3I6B6"/>
<protein>
    <submittedName>
        <fullName evidence="1">Uncharacterized protein</fullName>
    </submittedName>
</protein>
<name>G3I6B6_CRIGR</name>
<gene>
    <name evidence="1" type="ORF">I79_019030</name>
</gene>
<dbReference type="Proteomes" id="UP000001075">
    <property type="component" value="Unassembled WGS sequence"/>
</dbReference>
<proteinExistence type="predicted"/>
<sequence>MDSGLEEQSEGRAAGVWSRSLDVCQVLEHSIQDSDLGCIFVCSAWEDKGGTMHPEEGENTGDVAIFWVPSLNGGAAVSVTSKWRESSQKEKSKAA</sequence>
<evidence type="ECO:0000313" key="1">
    <source>
        <dbReference type="EMBL" id="EGW10446.1"/>
    </source>
</evidence>
<dbReference type="InParanoid" id="G3I6B6"/>
<organism evidence="1 2">
    <name type="scientific">Cricetulus griseus</name>
    <name type="common">Chinese hamster</name>
    <name type="synonym">Cricetulus barabensis griseus</name>
    <dbReference type="NCBI Taxonomy" id="10029"/>
    <lineage>
        <taxon>Eukaryota</taxon>
        <taxon>Metazoa</taxon>
        <taxon>Chordata</taxon>
        <taxon>Craniata</taxon>
        <taxon>Vertebrata</taxon>
        <taxon>Euteleostomi</taxon>
        <taxon>Mammalia</taxon>
        <taxon>Eutheria</taxon>
        <taxon>Euarchontoglires</taxon>
        <taxon>Glires</taxon>
        <taxon>Rodentia</taxon>
        <taxon>Myomorpha</taxon>
        <taxon>Muroidea</taxon>
        <taxon>Cricetidae</taxon>
        <taxon>Cricetinae</taxon>
        <taxon>Cricetulus</taxon>
    </lineage>
</organism>
<accession>G3I6B6</accession>